<gene>
    <name evidence="1" type="ORF">Daura_35470</name>
</gene>
<dbReference type="AlphaFoldDB" id="A0A9Q9IUZ2"/>
<evidence type="ECO:0000313" key="1">
    <source>
        <dbReference type="EMBL" id="UWZ60247.1"/>
    </source>
</evidence>
<sequence length="81" mass="8805">MILPSSRVGWNPSQPVTSAYMAPSECGNLTLRRSRMRSPSAVASRVLVPSLPMPSQAMIAASSHGEMCRALAACAWWWSTR</sequence>
<organism evidence="1 2">
    <name type="scientific">Dactylosporangium aurantiacum</name>
    <dbReference type="NCBI Taxonomy" id="35754"/>
    <lineage>
        <taxon>Bacteria</taxon>
        <taxon>Bacillati</taxon>
        <taxon>Actinomycetota</taxon>
        <taxon>Actinomycetes</taxon>
        <taxon>Micromonosporales</taxon>
        <taxon>Micromonosporaceae</taxon>
        <taxon>Dactylosporangium</taxon>
    </lineage>
</organism>
<dbReference type="KEGG" id="daur:Daura_35470"/>
<accession>A0A9Q9IUZ2</accession>
<name>A0A9Q9IUZ2_9ACTN</name>
<dbReference type="EMBL" id="CP073767">
    <property type="protein sequence ID" value="UWZ60247.1"/>
    <property type="molecule type" value="Genomic_DNA"/>
</dbReference>
<keyword evidence="2" id="KW-1185">Reference proteome</keyword>
<evidence type="ECO:0000313" key="2">
    <source>
        <dbReference type="Proteomes" id="UP001058003"/>
    </source>
</evidence>
<reference evidence="1" key="1">
    <citation type="submission" date="2021-04" db="EMBL/GenBank/DDBJ databases">
        <title>Dactylosporangium aurantiacum NRRL B-8018 full assembly.</title>
        <authorList>
            <person name="Hartkoorn R.C."/>
            <person name="Beaudoing E."/>
            <person name="Hot D."/>
        </authorList>
    </citation>
    <scope>NUCLEOTIDE SEQUENCE</scope>
    <source>
        <strain evidence="1">NRRL B-8018</strain>
    </source>
</reference>
<proteinExistence type="predicted"/>
<dbReference type="Proteomes" id="UP001058003">
    <property type="component" value="Chromosome"/>
</dbReference>
<protein>
    <submittedName>
        <fullName evidence="1">Uncharacterized protein</fullName>
    </submittedName>
</protein>